<dbReference type="PANTHER" id="PTHR11142:SF0">
    <property type="entry name" value="TRNA PSEUDOURIDINE SYNTHASE-LIKE 1"/>
    <property type="match status" value="1"/>
</dbReference>
<dbReference type="Pfam" id="PF01416">
    <property type="entry name" value="PseudoU_synth_1"/>
    <property type="match status" value="2"/>
</dbReference>
<dbReference type="HAMAP" id="MF_00171">
    <property type="entry name" value="TruA"/>
    <property type="match status" value="1"/>
</dbReference>
<dbReference type="GO" id="GO:0031119">
    <property type="term" value="P:tRNA pseudouridine synthesis"/>
    <property type="evidence" value="ECO:0007669"/>
    <property type="project" value="TreeGrafter"/>
</dbReference>
<dbReference type="InterPro" id="IPR020094">
    <property type="entry name" value="TruA/RsuA/RluB/E/F_N"/>
</dbReference>
<dbReference type="EC" id="5.4.99.12" evidence="5"/>
<keyword evidence="3 5" id="KW-0413">Isomerase</keyword>
<dbReference type="EMBL" id="UOFR01000014">
    <property type="protein sequence ID" value="VAW92353.1"/>
    <property type="molecule type" value="Genomic_DNA"/>
</dbReference>
<dbReference type="GO" id="GO:0003723">
    <property type="term" value="F:RNA binding"/>
    <property type="evidence" value="ECO:0007669"/>
    <property type="project" value="InterPro"/>
</dbReference>
<evidence type="ECO:0000256" key="1">
    <source>
        <dbReference type="ARBA" id="ARBA00009375"/>
    </source>
</evidence>
<dbReference type="Gene3D" id="3.30.70.580">
    <property type="entry name" value="Pseudouridine synthase I, catalytic domain, N-terminal subdomain"/>
    <property type="match status" value="1"/>
</dbReference>
<evidence type="ECO:0000259" key="4">
    <source>
        <dbReference type="Pfam" id="PF01416"/>
    </source>
</evidence>
<feature type="domain" description="Pseudouridine synthase I TruA alpha/beta" evidence="4">
    <location>
        <begin position="8"/>
        <end position="102"/>
    </location>
</feature>
<proteinExistence type="inferred from homology"/>
<dbReference type="NCBIfam" id="TIGR00071">
    <property type="entry name" value="hisT_truA"/>
    <property type="match status" value="1"/>
</dbReference>
<sequence>MRVVLGIEYNGRAYCGWQHQDHSPSVQEQVEQAVAHVADHDVRVICAGRTDTGVHAYSQVVHFDTTSERSDYSWTFGANTKLPGDISVLWAKHVDENFHARFSATSRIYRYVILNRQIRPGLLKDQVSWECRPLKLKPMQEAAEHLVGEHDFDAYRAVACQASSPVRTLKRLEVSQQGELFILDLEANGFLHHMVRNIAGVLLAIGAGEAEPIWAKQVLDKRDRTQGGVTAPPGGLYFVGVRYPDEYELPSLLTPALLAPSL</sequence>
<dbReference type="FunFam" id="3.30.70.580:FF:000001">
    <property type="entry name" value="tRNA pseudouridine synthase A"/>
    <property type="match status" value="1"/>
</dbReference>
<comment type="similarity">
    <text evidence="1">Belongs to the tRNA pseudouridine synthase TruA family.</text>
</comment>
<gene>
    <name evidence="5" type="ORF">MNBD_GAMMA21-1249</name>
</gene>
<name>A0A3B0ZWD2_9ZZZZ</name>
<organism evidence="5">
    <name type="scientific">hydrothermal vent metagenome</name>
    <dbReference type="NCBI Taxonomy" id="652676"/>
    <lineage>
        <taxon>unclassified sequences</taxon>
        <taxon>metagenomes</taxon>
        <taxon>ecological metagenomes</taxon>
    </lineage>
</organism>
<dbReference type="InterPro" id="IPR001406">
    <property type="entry name" value="PsdUridine_synth_TruA"/>
</dbReference>
<reference evidence="5" key="1">
    <citation type="submission" date="2018-06" db="EMBL/GenBank/DDBJ databases">
        <authorList>
            <person name="Zhirakovskaya E."/>
        </authorList>
    </citation>
    <scope>NUCLEOTIDE SEQUENCE</scope>
</reference>
<dbReference type="GO" id="GO:0160147">
    <property type="term" value="F:tRNA pseudouridine(38-40) synthase activity"/>
    <property type="evidence" value="ECO:0007669"/>
    <property type="project" value="UniProtKB-EC"/>
</dbReference>
<dbReference type="PANTHER" id="PTHR11142">
    <property type="entry name" value="PSEUDOURIDYLATE SYNTHASE"/>
    <property type="match status" value="1"/>
</dbReference>
<dbReference type="Gene3D" id="3.30.70.660">
    <property type="entry name" value="Pseudouridine synthase I, catalytic domain, C-terminal subdomain"/>
    <property type="match status" value="1"/>
</dbReference>
<dbReference type="AlphaFoldDB" id="A0A3B0ZWD2"/>
<accession>A0A3B0ZWD2</accession>
<dbReference type="CDD" id="cd02570">
    <property type="entry name" value="PseudoU_synth_EcTruA"/>
    <property type="match status" value="1"/>
</dbReference>
<evidence type="ECO:0000313" key="5">
    <source>
        <dbReference type="EMBL" id="VAW92353.1"/>
    </source>
</evidence>
<dbReference type="SUPFAM" id="SSF55120">
    <property type="entry name" value="Pseudouridine synthase"/>
    <property type="match status" value="1"/>
</dbReference>
<evidence type="ECO:0000256" key="2">
    <source>
        <dbReference type="ARBA" id="ARBA00022694"/>
    </source>
</evidence>
<evidence type="ECO:0000256" key="3">
    <source>
        <dbReference type="ARBA" id="ARBA00023235"/>
    </source>
</evidence>
<dbReference type="InterPro" id="IPR020097">
    <property type="entry name" value="PsdUridine_synth_TruA_a/b_dom"/>
</dbReference>
<feature type="domain" description="Pseudouridine synthase I TruA alpha/beta" evidence="4">
    <location>
        <begin position="142"/>
        <end position="244"/>
    </location>
</feature>
<dbReference type="PIRSF" id="PIRSF001430">
    <property type="entry name" value="tRNA_psdUrid_synth"/>
    <property type="match status" value="1"/>
</dbReference>
<dbReference type="InterPro" id="IPR020103">
    <property type="entry name" value="PsdUridine_synth_cat_dom_sf"/>
</dbReference>
<protein>
    <submittedName>
        <fullName evidence="5">tRNA pseudouridine(38-40) synthase</fullName>
        <ecNumber evidence="5">5.4.99.12</ecNumber>
    </submittedName>
</protein>
<keyword evidence="2" id="KW-0819">tRNA processing</keyword>
<dbReference type="InterPro" id="IPR020095">
    <property type="entry name" value="PsdUridine_synth_TruA_C"/>
</dbReference>